<feature type="transmembrane region" description="Helical" evidence="4">
    <location>
        <begin position="177"/>
        <end position="200"/>
    </location>
</feature>
<dbReference type="CDD" id="cd01949">
    <property type="entry name" value="GGDEF"/>
    <property type="match status" value="1"/>
</dbReference>
<dbReference type="SMART" id="SM00267">
    <property type="entry name" value="GGDEF"/>
    <property type="match status" value="1"/>
</dbReference>
<evidence type="ECO:0000256" key="2">
    <source>
        <dbReference type="ARBA" id="ARBA00012528"/>
    </source>
</evidence>
<dbReference type="PROSITE" id="PS50887">
    <property type="entry name" value="GGDEF"/>
    <property type="match status" value="1"/>
</dbReference>
<dbReference type="InterPro" id="IPR000160">
    <property type="entry name" value="GGDEF_dom"/>
</dbReference>
<accession>A0A1G9XL47</accession>
<dbReference type="Pfam" id="PF00990">
    <property type="entry name" value="GGDEF"/>
    <property type="match status" value="1"/>
</dbReference>
<dbReference type="Gene3D" id="3.30.70.270">
    <property type="match status" value="1"/>
</dbReference>
<dbReference type="PANTHER" id="PTHR45138:SF9">
    <property type="entry name" value="DIGUANYLATE CYCLASE DGCM-RELATED"/>
    <property type="match status" value="1"/>
</dbReference>
<dbReference type="OrthoDB" id="9812260at2"/>
<evidence type="ECO:0000259" key="5">
    <source>
        <dbReference type="PROSITE" id="PS50887"/>
    </source>
</evidence>
<dbReference type="RefSeq" id="WP_089701822.1">
    <property type="nucleotide sequence ID" value="NZ_FNII01000001.1"/>
</dbReference>
<dbReference type="AlphaFoldDB" id="A0A1G9XL47"/>
<dbReference type="GO" id="GO:0005886">
    <property type="term" value="C:plasma membrane"/>
    <property type="evidence" value="ECO:0007669"/>
    <property type="project" value="TreeGrafter"/>
</dbReference>
<dbReference type="FunFam" id="3.30.70.270:FF:000001">
    <property type="entry name" value="Diguanylate cyclase domain protein"/>
    <property type="match status" value="1"/>
</dbReference>
<evidence type="ECO:0000256" key="3">
    <source>
        <dbReference type="ARBA" id="ARBA00034247"/>
    </source>
</evidence>
<comment type="cofactor">
    <cofactor evidence="1">
        <name>Mg(2+)</name>
        <dbReference type="ChEBI" id="CHEBI:18420"/>
    </cofactor>
</comment>
<dbReference type="STRING" id="416873.SAMN04487951_101328"/>
<dbReference type="NCBIfam" id="TIGR00254">
    <property type="entry name" value="GGDEF"/>
    <property type="match status" value="1"/>
</dbReference>
<dbReference type="EMBL" id="FNII01000001">
    <property type="protein sequence ID" value="SDM97562.1"/>
    <property type="molecule type" value="Genomic_DNA"/>
</dbReference>
<name>A0A1G9XL47_9GAMM</name>
<dbReference type="InterPro" id="IPR050469">
    <property type="entry name" value="Diguanylate_Cyclase"/>
</dbReference>
<organism evidence="6 7">
    <name type="scientific">Vreelandella arcis</name>
    <dbReference type="NCBI Taxonomy" id="416873"/>
    <lineage>
        <taxon>Bacteria</taxon>
        <taxon>Pseudomonadati</taxon>
        <taxon>Pseudomonadota</taxon>
        <taxon>Gammaproteobacteria</taxon>
        <taxon>Oceanospirillales</taxon>
        <taxon>Halomonadaceae</taxon>
        <taxon>Vreelandella</taxon>
    </lineage>
</organism>
<dbReference type="EC" id="2.7.7.65" evidence="2"/>
<keyword evidence="4" id="KW-0472">Membrane</keyword>
<dbReference type="InterPro" id="IPR029787">
    <property type="entry name" value="Nucleotide_cyclase"/>
</dbReference>
<proteinExistence type="predicted"/>
<sequence length="384" mass="42939">MNWRSNRPLGWQLGLGFTLLAGICAIATGVYLYQVREHLGSNYTAVVADVIRPQLHTVLLRSALEEFREHPQDSELIERFDNLLWRIPQHIEGVQFGLSKTSFTAADYEASLHRLERVRDKLPGLRQALGETAAGAPPDDLIQQGFAIENEMAQAYSRLSHLLHAEAAKQRIVMERLAFGIALLILVILLLVGCLMLVLVRLHHQHKKVLRLSLMDELTGLGNRRYMFNFTELLFEQSQRSGHPLSMALLDLDHFKRVNDDFGHPAGDQVLTVVAGALLSEVRKADVVARLGGEEFCVLMPETDTESAREVIERIRQRVESLSPQEFGVPVAVTVSLGLATVTRDDASFDHLYFRADQALYQAKIKGRNRVAVDGPMVQAPATP</sequence>
<dbReference type="GO" id="GO:0052621">
    <property type="term" value="F:diguanylate cyclase activity"/>
    <property type="evidence" value="ECO:0007669"/>
    <property type="project" value="UniProtKB-EC"/>
</dbReference>
<keyword evidence="4" id="KW-1133">Transmembrane helix</keyword>
<protein>
    <recommendedName>
        <fullName evidence="2">diguanylate cyclase</fullName>
        <ecNumber evidence="2">2.7.7.65</ecNumber>
    </recommendedName>
</protein>
<feature type="transmembrane region" description="Helical" evidence="4">
    <location>
        <begin position="12"/>
        <end position="33"/>
    </location>
</feature>
<keyword evidence="7" id="KW-1185">Reference proteome</keyword>
<evidence type="ECO:0000313" key="7">
    <source>
        <dbReference type="Proteomes" id="UP000199677"/>
    </source>
</evidence>
<evidence type="ECO:0000313" key="6">
    <source>
        <dbReference type="EMBL" id="SDM97562.1"/>
    </source>
</evidence>
<dbReference type="GO" id="GO:1902201">
    <property type="term" value="P:negative regulation of bacterial-type flagellum-dependent cell motility"/>
    <property type="evidence" value="ECO:0007669"/>
    <property type="project" value="TreeGrafter"/>
</dbReference>
<evidence type="ECO:0000256" key="1">
    <source>
        <dbReference type="ARBA" id="ARBA00001946"/>
    </source>
</evidence>
<comment type="catalytic activity">
    <reaction evidence="3">
        <text>2 GTP = 3',3'-c-di-GMP + 2 diphosphate</text>
        <dbReference type="Rhea" id="RHEA:24898"/>
        <dbReference type="ChEBI" id="CHEBI:33019"/>
        <dbReference type="ChEBI" id="CHEBI:37565"/>
        <dbReference type="ChEBI" id="CHEBI:58805"/>
        <dbReference type="EC" id="2.7.7.65"/>
    </reaction>
</comment>
<dbReference type="InterPro" id="IPR043128">
    <property type="entry name" value="Rev_trsase/Diguanyl_cyclase"/>
</dbReference>
<dbReference type="Proteomes" id="UP000199677">
    <property type="component" value="Unassembled WGS sequence"/>
</dbReference>
<reference evidence="7" key="1">
    <citation type="submission" date="2016-10" db="EMBL/GenBank/DDBJ databases">
        <authorList>
            <person name="Varghese N."/>
            <person name="Submissions S."/>
        </authorList>
    </citation>
    <scope>NUCLEOTIDE SEQUENCE [LARGE SCALE GENOMIC DNA]</scope>
    <source>
        <strain evidence="7">CGMCC 1.6494</strain>
    </source>
</reference>
<dbReference type="PANTHER" id="PTHR45138">
    <property type="entry name" value="REGULATORY COMPONENTS OF SENSORY TRANSDUCTION SYSTEM"/>
    <property type="match status" value="1"/>
</dbReference>
<feature type="domain" description="GGDEF" evidence="5">
    <location>
        <begin position="243"/>
        <end position="376"/>
    </location>
</feature>
<dbReference type="GO" id="GO:0043709">
    <property type="term" value="P:cell adhesion involved in single-species biofilm formation"/>
    <property type="evidence" value="ECO:0007669"/>
    <property type="project" value="TreeGrafter"/>
</dbReference>
<keyword evidence="4" id="KW-0812">Transmembrane</keyword>
<gene>
    <name evidence="6" type="ORF">SAMN04487951_101328</name>
</gene>
<evidence type="ECO:0000256" key="4">
    <source>
        <dbReference type="SAM" id="Phobius"/>
    </source>
</evidence>
<dbReference type="SUPFAM" id="SSF55073">
    <property type="entry name" value="Nucleotide cyclase"/>
    <property type="match status" value="1"/>
</dbReference>